<keyword evidence="4" id="KW-0238">DNA-binding</keyword>
<dbReference type="Gene3D" id="3.40.50.2300">
    <property type="match status" value="1"/>
</dbReference>
<name>A0A7G1G485_9BACT</name>
<feature type="modified residue" description="4-aspartylphosphate" evidence="1">
    <location>
        <position position="53"/>
    </location>
</feature>
<gene>
    <name evidence="4" type="ORF">OSSY52_01670</name>
</gene>
<dbReference type="GO" id="GO:0000156">
    <property type="term" value="F:phosphorelay response regulator activity"/>
    <property type="evidence" value="ECO:0007669"/>
    <property type="project" value="InterPro"/>
</dbReference>
<dbReference type="InterPro" id="IPR011006">
    <property type="entry name" value="CheY-like_superfamily"/>
</dbReference>
<dbReference type="GO" id="GO:0003677">
    <property type="term" value="F:DNA binding"/>
    <property type="evidence" value="ECO:0007669"/>
    <property type="project" value="UniProtKB-KW"/>
</dbReference>
<evidence type="ECO:0000259" key="2">
    <source>
        <dbReference type="PROSITE" id="PS50110"/>
    </source>
</evidence>
<dbReference type="AlphaFoldDB" id="A0A7G1G485"/>
<dbReference type="EMBL" id="AP018712">
    <property type="protein sequence ID" value="BBE30026.1"/>
    <property type="molecule type" value="Genomic_DNA"/>
</dbReference>
<dbReference type="InterPro" id="IPR046947">
    <property type="entry name" value="LytR-like"/>
</dbReference>
<dbReference type="Pfam" id="PF04397">
    <property type="entry name" value="LytTR"/>
    <property type="match status" value="1"/>
</dbReference>
<feature type="domain" description="HTH LytTR-type" evidence="3">
    <location>
        <begin position="137"/>
        <end position="243"/>
    </location>
</feature>
<reference evidence="4 5" key="1">
    <citation type="submission" date="2018-06" db="EMBL/GenBank/DDBJ databases">
        <title>Genome sequencing of Oceanotoga sp. sy52.</title>
        <authorList>
            <person name="Mori K."/>
        </authorList>
    </citation>
    <scope>NUCLEOTIDE SEQUENCE [LARGE SCALE GENOMIC DNA]</scope>
    <source>
        <strain evidence="5">sy52</strain>
    </source>
</reference>
<dbReference type="SMART" id="SM00448">
    <property type="entry name" value="REC"/>
    <property type="match status" value="1"/>
</dbReference>
<dbReference type="SUPFAM" id="SSF52172">
    <property type="entry name" value="CheY-like"/>
    <property type="match status" value="1"/>
</dbReference>
<keyword evidence="1" id="KW-0597">Phosphoprotein</keyword>
<dbReference type="FunCoup" id="A0A7G1G485">
    <property type="interactions" value="86"/>
</dbReference>
<evidence type="ECO:0000256" key="1">
    <source>
        <dbReference type="PROSITE-ProRule" id="PRU00169"/>
    </source>
</evidence>
<feature type="domain" description="Response regulatory" evidence="2">
    <location>
        <begin position="2"/>
        <end position="113"/>
    </location>
</feature>
<dbReference type="PANTHER" id="PTHR37299">
    <property type="entry name" value="TRANSCRIPTIONAL REGULATOR-RELATED"/>
    <property type="match status" value="1"/>
</dbReference>
<dbReference type="InterPro" id="IPR007492">
    <property type="entry name" value="LytTR_DNA-bd_dom"/>
</dbReference>
<dbReference type="InterPro" id="IPR001789">
    <property type="entry name" value="Sig_transdc_resp-reg_receiver"/>
</dbReference>
<accession>A0A7G1G485</accession>
<dbReference type="RefSeq" id="WP_190615164.1">
    <property type="nucleotide sequence ID" value="NZ_AP018712.1"/>
</dbReference>
<proteinExistence type="predicted"/>
<dbReference type="PANTHER" id="PTHR37299:SF1">
    <property type="entry name" value="STAGE 0 SPORULATION PROTEIN A HOMOLOG"/>
    <property type="match status" value="1"/>
</dbReference>
<dbReference type="Gene3D" id="2.40.50.1020">
    <property type="entry name" value="LytTr DNA-binding domain"/>
    <property type="match status" value="1"/>
</dbReference>
<organism evidence="4 5">
    <name type="scientific">Tepiditoga spiralis</name>
    <dbReference type="NCBI Taxonomy" id="2108365"/>
    <lineage>
        <taxon>Bacteria</taxon>
        <taxon>Thermotogati</taxon>
        <taxon>Thermotogota</taxon>
        <taxon>Thermotogae</taxon>
        <taxon>Petrotogales</taxon>
        <taxon>Petrotogaceae</taxon>
        <taxon>Tepiditoga</taxon>
    </lineage>
</organism>
<dbReference type="Proteomes" id="UP000516361">
    <property type="component" value="Chromosome"/>
</dbReference>
<dbReference type="InParanoid" id="A0A7G1G485"/>
<evidence type="ECO:0000313" key="5">
    <source>
        <dbReference type="Proteomes" id="UP000516361"/>
    </source>
</evidence>
<protein>
    <submittedName>
        <fullName evidence="4">DNA-binding response regulator</fullName>
    </submittedName>
</protein>
<dbReference type="SMART" id="SM00850">
    <property type="entry name" value="LytTR"/>
    <property type="match status" value="1"/>
</dbReference>
<evidence type="ECO:0000313" key="4">
    <source>
        <dbReference type="EMBL" id="BBE30026.1"/>
    </source>
</evidence>
<dbReference type="Pfam" id="PF00072">
    <property type="entry name" value="Response_reg"/>
    <property type="match status" value="1"/>
</dbReference>
<sequence length="243" mass="28997">MRCIIVEDELPAISRLEMLLKKFNDIEIIDKVMDGKSAVHSIKKNKPDLVFLDINLPELNGFEVIKKLTYSPMIIFLTAYDEYAVKAFEENAIDYLLKPTNYERLKKSIDRAKERDKNNILEKIKNMIKEENIKERFSVKDGDEILIIPHEEVYYFKAQDKYTFLCTYDREFYFDQSLKNLEKILDSSKFLRIHKSYIVSVDKVKKLKKWFLRDYTLELCDKNKTSLKIGRSYLSRIKEKLDF</sequence>
<dbReference type="PROSITE" id="PS50110">
    <property type="entry name" value="RESPONSE_REGULATORY"/>
    <property type="match status" value="1"/>
</dbReference>
<dbReference type="KEGG" id="ocy:OSSY52_01670"/>
<evidence type="ECO:0000259" key="3">
    <source>
        <dbReference type="PROSITE" id="PS50930"/>
    </source>
</evidence>
<keyword evidence="5" id="KW-1185">Reference proteome</keyword>
<dbReference type="PROSITE" id="PS50930">
    <property type="entry name" value="HTH_LYTTR"/>
    <property type="match status" value="1"/>
</dbReference>